<sequence>MHKSPMFFSLPARLSPPDPLRTGIRRSWIIFGLVCLVAVVASLAVSGEIGKRRAETSVAQQARIDASLNAALLRTVLEKYRALPFVLSRDKDLAATLAGGSAGERDQLNRKLETLSAGTQESVIYVIGPDGIAMSASNWREPTSFVGNDYRFRAYFQGALNDGRAEHFALGSVSKKPGLYISQRIDGEREGKKTPLGVVVVKVEFDAVEADWAASGTPSYVIDDRGIVLITSIPSWRFMTIGKIPNTRLVAIRESLQFGDAPLQPLPFDTDGSLDERAERVRIVMPGDTGKAERVRIVMPGDTGKTRFLEVGLPVAETPWQLQHLAPLGPTIDAGMREARLLAMLALLPVVAGAALLLRRRHATALRLDREERTRAELERRVEERTIDLSRARDRLQAEINDHRSTESRLQAVQQDLVQANRLSILGQVAAGVAHEINQPVATIRAFADNARTFIDRGQLTPAVDNLESIAALTERIGTITDDLKTFARKGRIAAAPTDIGNIIDGALMLLRSRFAGRMDRLDIARPSPDLKVMGNRIRLEQVLINLVQNALEAVAPKAADGRVAITVDEDGDSVTVTVSDNGPGIAATIRDNLFTPFNTSKESGLGLGLVIAKDIVEDYGGRIDVSSDSDGSRFAIHLKRA</sequence>
<dbReference type="InterPro" id="IPR005467">
    <property type="entry name" value="His_kinase_dom"/>
</dbReference>
<keyword evidence="9 12" id="KW-0067">ATP-binding</keyword>
<evidence type="ECO:0000256" key="9">
    <source>
        <dbReference type="ARBA" id="ARBA00022840"/>
    </source>
</evidence>
<evidence type="ECO:0000256" key="12">
    <source>
        <dbReference type="PIRNR" id="PIRNR036431"/>
    </source>
</evidence>
<evidence type="ECO:0000256" key="4">
    <source>
        <dbReference type="ARBA" id="ARBA00022553"/>
    </source>
</evidence>
<evidence type="ECO:0000256" key="5">
    <source>
        <dbReference type="ARBA" id="ARBA00022679"/>
    </source>
</evidence>
<dbReference type="InterPro" id="IPR036097">
    <property type="entry name" value="HisK_dim/P_sf"/>
</dbReference>
<evidence type="ECO:0000256" key="6">
    <source>
        <dbReference type="ARBA" id="ARBA00022692"/>
    </source>
</evidence>
<dbReference type="CDD" id="cd00082">
    <property type="entry name" value="HisKA"/>
    <property type="match status" value="1"/>
</dbReference>
<dbReference type="EMBL" id="LSRP01000074">
    <property type="protein sequence ID" value="OJF98789.1"/>
    <property type="molecule type" value="Genomic_DNA"/>
</dbReference>
<dbReference type="Gene3D" id="6.10.250.3020">
    <property type="match status" value="1"/>
</dbReference>
<dbReference type="InterPro" id="IPR029151">
    <property type="entry name" value="Sensor-like_sf"/>
</dbReference>
<evidence type="ECO:0000256" key="8">
    <source>
        <dbReference type="ARBA" id="ARBA00022777"/>
    </source>
</evidence>
<dbReference type="SUPFAM" id="SSF55874">
    <property type="entry name" value="ATPase domain of HSP90 chaperone/DNA topoisomerase II/histidine kinase"/>
    <property type="match status" value="1"/>
</dbReference>
<reference evidence="16 17" key="1">
    <citation type="submission" date="2016-02" db="EMBL/GenBank/DDBJ databases">
        <title>Genome sequencing of a beta-galactosidase producing bacteria Rhizobium sp. 59.</title>
        <authorList>
            <person name="Wang D."/>
            <person name="Kot W."/>
            <person name="Qin Y."/>
            <person name="Hansen L."/>
            <person name="Naqvi K."/>
            <person name="Rensing C."/>
        </authorList>
    </citation>
    <scope>NUCLEOTIDE SEQUENCE [LARGE SCALE GENOMIC DNA]</scope>
    <source>
        <strain evidence="16 17">59</strain>
    </source>
</reference>
<comment type="subcellular location">
    <subcellularLocation>
        <location evidence="12">Cell inner membrane</location>
    </subcellularLocation>
    <subcellularLocation>
        <location evidence="2">Cell membrane</location>
        <topology evidence="2">Multi-pass membrane protein</topology>
    </subcellularLocation>
</comment>
<comment type="caution">
    <text evidence="16">The sequence shown here is derived from an EMBL/GenBank/DDBJ whole genome shotgun (WGS) entry which is preliminary data.</text>
</comment>
<evidence type="ECO:0000313" key="15">
    <source>
        <dbReference type="EMBL" id="OJF98789.1"/>
    </source>
</evidence>
<dbReference type="PRINTS" id="PR00344">
    <property type="entry name" value="BCTRLSENSOR"/>
</dbReference>
<dbReference type="GO" id="GO:0005886">
    <property type="term" value="C:plasma membrane"/>
    <property type="evidence" value="ECO:0007669"/>
    <property type="project" value="UniProtKB-SubCell"/>
</dbReference>
<dbReference type="SUPFAM" id="SSF103190">
    <property type="entry name" value="Sensory domain-like"/>
    <property type="match status" value="1"/>
</dbReference>
<keyword evidence="4" id="KW-0597">Phosphoprotein</keyword>
<proteinExistence type="predicted"/>
<dbReference type="InterPro" id="IPR036890">
    <property type="entry name" value="HATPase_C_sf"/>
</dbReference>
<evidence type="ECO:0000256" key="7">
    <source>
        <dbReference type="ARBA" id="ARBA00022741"/>
    </source>
</evidence>
<keyword evidence="7 12" id="KW-0547">Nucleotide-binding</keyword>
<dbReference type="RefSeq" id="WP_071832429.1">
    <property type="nucleotide sequence ID" value="NZ_LSRP01000074.1"/>
</dbReference>
<dbReference type="SMART" id="SM00388">
    <property type="entry name" value="HisKA"/>
    <property type="match status" value="1"/>
</dbReference>
<dbReference type="PANTHER" id="PTHR43065:SF46">
    <property type="entry name" value="C4-DICARBOXYLATE TRANSPORT SENSOR PROTEIN DCTB"/>
    <property type="match status" value="1"/>
</dbReference>
<dbReference type="PROSITE" id="PS50109">
    <property type="entry name" value="HIS_KIN"/>
    <property type="match status" value="1"/>
</dbReference>
<evidence type="ECO:0000256" key="2">
    <source>
        <dbReference type="ARBA" id="ARBA00004651"/>
    </source>
</evidence>
<dbReference type="InterPro" id="IPR003661">
    <property type="entry name" value="HisK_dim/P_dom"/>
</dbReference>
<evidence type="ECO:0000256" key="1">
    <source>
        <dbReference type="ARBA" id="ARBA00000085"/>
    </source>
</evidence>
<comment type="caution">
    <text evidence="12">Lacks conserved residue(s) required for the propagation of feature annotation.</text>
</comment>
<dbReference type="Proteomes" id="UP000182661">
    <property type="component" value="Unassembled WGS sequence"/>
</dbReference>
<gene>
    <name evidence="15" type="ORF">AX760_01815</name>
    <name evidence="16" type="ORF">AX760_02000</name>
</gene>
<evidence type="ECO:0000256" key="3">
    <source>
        <dbReference type="ARBA" id="ARBA00022475"/>
    </source>
</evidence>
<dbReference type="Gene3D" id="3.30.450.20">
    <property type="entry name" value="PAS domain"/>
    <property type="match status" value="2"/>
</dbReference>
<keyword evidence="12" id="KW-0472">Membrane</keyword>
<organism evidence="16 17">
    <name type="scientific">Pararhizobium antarcticum</name>
    <dbReference type="NCBI Taxonomy" id="1798805"/>
    <lineage>
        <taxon>Bacteria</taxon>
        <taxon>Pseudomonadati</taxon>
        <taxon>Pseudomonadota</taxon>
        <taxon>Alphaproteobacteria</taxon>
        <taxon>Hyphomicrobiales</taxon>
        <taxon>Rhizobiaceae</taxon>
        <taxon>Rhizobium/Agrobacterium group</taxon>
        <taxon>Pararhizobium</taxon>
    </lineage>
</organism>
<protein>
    <recommendedName>
        <fullName evidence="12">C4-dicarboxylate transport sensor protein</fullName>
        <ecNumber evidence="12">2.7.13.3</ecNumber>
    </recommendedName>
</protein>
<feature type="domain" description="Histidine kinase" evidence="14">
    <location>
        <begin position="432"/>
        <end position="642"/>
    </location>
</feature>
<evidence type="ECO:0000256" key="11">
    <source>
        <dbReference type="ARBA" id="ARBA00023012"/>
    </source>
</evidence>
<dbReference type="EC" id="2.7.13.3" evidence="12"/>
<feature type="transmembrane region" description="Helical" evidence="12">
    <location>
        <begin position="341"/>
        <end position="358"/>
    </location>
</feature>
<evidence type="ECO:0000313" key="16">
    <source>
        <dbReference type="EMBL" id="OJF98824.1"/>
    </source>
</evidence>
<dbReference type="Gene3D" id="3.30.565.10">
    <property type="entry name" value="Histidine kinase-like ATPase, C-terminal domain"/>
    <property type="match status" value="1"/>
</dbReference>
<accession>A0A657LW00</accession>
<dbReference type="InterPro" id="IPR003594">
    <property type="entry name" value="HATPase_dom"/>
</dbReference>
<comment type="catalytic activity">
    <reaction evidence="1 12">
        <text>ATP + protein L-histidine = ADP + protein N-phospho-L-histidine.</text>
        <dbReference type="EC" id="2.7.13.3"/>
    </reaction>
</comment>
<keyword evidence="12" id="KW-0997">Cell inner membrane</keyword>
<keyword evidence="8 12" id="KW-0418">Kinase</keyword>
<keyword evidence="6 12" id="KW-0812">Transmembrane</keyword>
<dbReference type="EMBL" id="LSRP01000074">
    <property type="protein sequence ID" value="OJF98824.1"/>
    <property type="molecule type" value="Genomic_DNA"/>
</dbReference>
<dbReference type="OrthoDB" id="7568856at2"/>
<dbReference type="GO" id="GO:0000155">
    <property type="term" value="F:phosphorelay sensor kinase activity"/>
    <property type="evidence" value="ECO:0007669"/>
    <property type="project" value="UniProtKB-UniRule"/>
</dbReference>
<dbReference type="GO" id="GO:0005524">
    <property type="term" value="F:ATP binding"/>
    <property type="evidence" value="ECO:0007669"/>
    <property type="project" value="UniProtKB-UniRule"/>
</dbReference>
<keyword evidence="17" id="KW-1185">Reference proteome</keyword>
<evidence type="ECO:0000256" key="10">
    <source>
        <dbReference type="ARBA" id="ARBA00022989"/>
    </source>
</evidence>
<dbReference type="PIRSF" id="PIRSF036431">
    <property type="entry name" value="STHK_DctB"/>
    <property type="match status" value="1"/>
</dbReference>
<keyword evidence="10 12" id="KW-1133">Transmembrane helix</keyword>
<evidence type="ECO:0000259" key="14">
    <source>
        <dbReference type="PROSITE" id="PS50109"/>
    </source>
</evidence>
<feature type="coiled-coil region" evidence="13">
    <location>
        <begin position="361"/>
        <end position="423"/>
    </location>
</feature>
<keyword evidence="5 12" id="KW-0808">Transferase</keyword>
<dbReference type="Gene3D" id="1.20.5.170">
    <property type="match status" value="1"/>
</dbReference>
<evidence type="ECO:0000256" key="13">
    <source>
        <dbReference type="SAM" id="Coils"/>
    </source>
</evidence>
<dbReference type="SUPFAM" id="SSF47384">
    <property type="entry name" value="Homodimeric domain of signal transducing histidine kinase"/>
    <property type="match status" value="1"/>
</dbReference>
<keyword evidence="3 12" id="KW-1003">Cell membrane</keyword>
<dbReference type="Gene3D" id="1.10.287.130">
    <property type="match status" value="1"/>
</dbReference>
<name>A0A657LW00_9HYPH</name>
<dbReference type="InterPro" id="IPR004358">
    <property type="entry name" value="Sig_transdc_His_kin-like_C"/>
</dbReference>
<dbReference type="SMART" id="SM00387">
    <property type="entry name" value="HATPase_c"/>
    <property type="match status" value="1"/>
</dbReference>
<dbReference type="InterPro" id="IPR017055">
    <property type="entry name" value="Sig_transdc_His_kinase_DctB"/>
</dbReference>
<dbReference type="Pfam" id="PF02518">
    <property type="entry name" value="HATPase_c"/>
    <property type="match status" value="1"/>
</dbReference>
<dbReference type="Pfam" id="PF00512">
    <property type="entry name" value="HisKA"/>
    <property type="match status" value="1"/>
</dbReference>
<dbReference type="AlphaFoldDB" id="A0A657LW00"/>
<comment type="function">
    <text evidence="12">Member of the two-component regulatory system DctB/DctD involved in the transport of C4-dicarboxylates. DctB functions as a membrane-associated protein kinase that phosphorylates DctD in response to environmental signals.</text>
</comment>
<keyword evidence="11 12" id="KW-0902">Two-component regulatory system</keyword>
<dbReference type="PANTHER" id="PTHR43065">
    <property type="entry name" value="SENSOR HISTIDINE KINASE"/>
    <property type="match status" value="1"/>
</dbReference>
<evidence type="ECO:0000313" key="17">
    <source>
        <dbReference type="Proteomes" id="UP000182661"/>
    </source>
</evidence>
<keyword evidence="13" id="KW-0175">Coiled coil</keyword>